<dbReference type="Gene3D" id="3.40.190.10">
    <property type="entry name" value="Periplasmic binding protein-like II"/>
    <property type="match status" value="1"/>
</dbReference>
<evidence type="ECO:0000256" key="4">
    <source>
        <dbReference type="SAM" id="Phobius"/>
    </source>
</evidence>
<keyword evidence="4" id="KW-0472">Membrane</keyword>
<dbReference type="STRING" id="1802559.A2372_03025"/>
<dbReference type="PIRSF" id="PIRSF002741">
    <property type="entry name" value="MppA"/>
    <property type="match status" value="1"/>
</dbReference>
<protein>
    <recommendedName>
        <fullName evidence="5">Solute-binding protein family 5 domain-containing protein</fullName>
    </recommendedName>
</protein>
<comment type="similarity">
    <text evidence="1">Belongs to the bacterial solute-binding protein 5 family.</text>
</comment>
<comment type="caution">
    <text evidence="6">The sequence shown here is derived from an EMBL/GenBank/DDBJ whole genome shotgun (WGS) entry which is preliminary data.</text>
</comment>
<dbReference type="GO" id="GO:1904680">
    <property type="term" value="F:peptide transmembrane transporter activity"/>
    <property type="evidence" value="ECO:0007669"/>
    <property type="project" value="TreeGrafter"/>
</dbReference>
<name>A0A1F8DZ30_9BACT</name>
<accession>A0A1F8DZ30</accession>
<reference evidence="6 7" key="1">
    <citation type="journal article" date="2016" name="Nat. Commun.">
        <title>Thousands of microbial genomes shed light on interconnected biogeochemical processes in an aquifer system.</title>
        <authorList>
            <person name="Anantharaman K."/>
            <person name="Brown C.T."/>
            <person name="Hug L.A."/>
            <person name="Sharon I."/>
            <person name="Castelle C.J."/>
            <person name="Probst A.J."/>
            <person name="Thomas B.C."/>
            <person name="Singh A."/>
            <person name="Wilkins M.J."/>
            <person name="Karaoz U."/>
            <person name="Brodie E.L."/>
            <person name="Williams K.H."/>
            <person name="Hubbard S.S."/>
            <person name="Banfield J.F."/>
        </authorList>
    </citation>
    <scope>NUCLEOTIDE SEQUENCE [LARGE SCALE GENOMIC DNA]</scope>
</reference>
<dbReference type="InterPro" id="IPR030678">
    <property type="entry name" value="Peptide/Ni-bd"/>
</dbReference>
<dbReference type="EMBL" id="MGIT01000001">
    <property type="protein sequence ID" value="OGM93339.1"/>
    <property type="molecule type" value="Genomic_DNA"/>
</dbReference>
<dbReference type="Gene3D" id="3.90.76.10">
    <property type="entry name" value="Dipeptide-binding Protein, Domain 1"/>
    <property type="match status" value="1"/>
</dbReference>
<gene>
    <name evidence="6" type="ORF">A2372_03025</name>
</gene>
<organism evidence="6 7">
    <name type="scientific">Candidatus Wolfebacteria bacterium RIFOXYB1_FULL_54_12</name>
    <dbReference type="NCBI Taxonomy" id="1802559"/>
    <lineage>
        <taxon>Bacteria</taxon>
        <taxon>Candidatus Wolfeibacteriota</taxon>
    </lineage>
</organism>
<keyword evidence="4" id="KW-1133">Transmembrane helix</keyword>
<dbReference type="GO" id="GO:0015833">
    <property type="term" value="P:peptide transport"/>
    <property type="evidence" value="ECO:0007669"/>
    <property type="project" value="TreeGrafter"/>
</dbReference>
<evidence type="ECO:0000313" key="7">
    <source>
        <dbReference type="Proteomes" id="UP000176422"/>
    </source>
</evidence>
<keyword evidence="4" id="KW-0812">Transmembrane</keyword>
<dbReference type="PANTHER" id="PTHR30290">
    <property type="entry name" value="PERIPLASMIC BINDING COMPONENT OF ABC TRANSPORTER"/>
    <property type="match status" value="1"/>
</dbReference>
<dbReference type="GO" id="GO:0043190">
    <property type="term" value="C:ATP-binding cassette (ABC) transporter complex"/>
    <property type="evidence" value="ECO:0007669"/>
    <property type="project" value="InterPro"/>
</dbReference>
<dbReference type="Pfam" id="PF00496">
    <property type="entry name" value="SBP_bac_5"/>
    <property type="match status" value="1"/>
</dbReference>
<dbReference type="AlphaFoldDB" id="A0A1F8DZ30"/>
<dbReference type="SUPFAM" id="SSF53850">
    <property type="entry name" value="Periplasmic binding protein-like II"/>
    <property type="match status" value="1"/>
</dbReference>
<keyword evidence="3" id="KW-0732">Signal</keyword>
<evidence type="ECO:0000256" key="3">
    <source>
        <dbReference type="ARBA" id="ARBA00022729"/>
    </source>
</evidence>
<feature type="domain" description="Solute-binding protein family 5" evidence="5">
    <location>
        <begin position="94"/>
        <end position="447"/>
    </location>
</feature>
<proteinExistence type="inferred from homology"/>
<dbReference type="CDD" id="cd08513">
    <property type="entry name" value="PBP2_thermophilic_Hb8_like"/>
    <property type="match status" value="1"/>
</dbReference>
<evidence type="ECO:0000313" key="6">
    <source>
        <dbReference type="EMBL" id="OGM93339.1"/>
    </source>
</evidence>
<keyword evidence="2" id="KW-0813">Transport</keyword>
<dbReference type="PANTHER" id="PTHR30290:SF9">
    <property type="entry name" value="OLIGOPEPTIDE-BINDING PROTEIN APPA"/>
    <property type="match status" value="1"/>
</dbReference>
<dbReference type="GO" id="GO:0042597">
    <property type="term" value="C:periplasmic space"/>
    <property type="evidence" value="ECO:0007669"/>
    <property type="project" value="UniProtKB-ARBA"/>
</dbReference>
<dbReference type="InterPro" id="IPR039424">
    <property type="entry name" value="SBP_5"/>
</dbReference>
<feature type="transmembrane region" description="Helical" evidence="4">
    <location>
        <begin position="20"/>
        <end position="39"/>
    </location>
</feature>
<dbReference type="Gene3D" id="3.10.105.10">
    <property type="entry name" value="Dipeptide-binding Protein, Domain 3"/>
    <property type="match status" value="1"/>
</dbReference>
<evidence type="ECO:0000256" key="2">
    <source>
        <dbReference type="ARBA" id="ARBA00022448"/>
    </source>
</evidence>
<sequence length="546" mass="61473">MVKAILTLFLSFSRKERITFIAAFFVLAISLFLLLSSVIRQNTILSPVEGGEYVEGIVGQPTLINPLFAEGNAVDSDLTQLLFADIDAISEKITLGADKRSFTIRIKGDIAWHDNRPITTDDIIFTIKLIQDPAVASPLAPLWKGVQVERISERELSIVTPATYSFFENTLLSLQPIPKHLFEAIPAANIRLSDYNREPMGSGPYTFESFEKRRDGFVTQVTIKRNGRYFGQKTYIETIMVRFYPNETDAVKALNGGDIDGMAIVEPKHFEKVSIPYRVRKLALPRYYAVFPNPYANETLQAGSVQKALSLATDNAAITQAIFGDNAVAITSPIPPFTEEAQGVPEYSLERANAWLEENGWTMTDSGIRQKDGKKLEFVLTVYPTPFLQETAKLLQEQWKAAGIDIRIHNASMADFSTAVIKPRDYELLLFGNTYGKNLDPFSFWDSSQRLDPGLNLAIYGNKDVDKLIDYIRTDFDASSRENGLDQMRDIIRQDKPAVFLYSPYYLYVSNKSLKGFEATALSVPSDRFGMIDTWHIKTVRTLKKE</sequence>
<dbReference type="Proteomes" id="UP000176422">
    <property type="component" value="Unassembled WGS sequence"/>
</dbReference>
<dbReference type="InterPro" id="IPR000914">
    <property type="entry name" value="SBP_5_dom"/>
</dbReference>
<evidence type="ECO:0000256" key="1">
    <source>
        <dbReference type="ARBA" id="ARBA00005695"/>
    </source>
</evidence>
<evidence type="ECO:0000259" key="5">
    <source>
        <dbReference type="Pfam" id="PF00496"/>
    </source>
</evidence>